<name>A0A1D2JFP4_PARBR</name>
<evidence type="ECO:0000313" key="3">
    <source>
        <dbReference type="Proteomes" id="UP000242814"/>
    </source>
</evidence>
<evidence type="ECO:0000313" key="2">
    <source>
        <dbReference type="EMBL" id="ODH30331.1"/>
    </source>
</evidence>
<evidence type="ECO:0000256" key="1">
    <source>
        <dbReference type="SAM" id="MobiDB-lite"/>
    </source>
</evidence>
<dbReference type="Proteomes" id="UP000242814">
    <property type="component" value="Unassembled WGS sequence"/>
</dbReference>
<protein>
    <submittedName>
        <fullName evidence="2">Uncharacterized protein</fullName>
    </submittedName>
</protein>
<comment type="caution">
    <text evidence="2">The sequence shown here is derived from an EMBL/GenBank/DDBJ whole genome shotgun (WGS) entry which is preliminary data.</text>
</comment>
<accession>A0A1D2JFP4</accession>
<dbReference type="AlphaFoldDB" id="A0A1D2JFP4"/>
<dbReference type="EMBL" id="LZYO01000126">
    <property type="protein sequence ID" value="ODH30331.1"/>
    <property type="molecule type" value="Genomic_DNA"/>
</dbReference>
<organism evidence="2 3">
    <name type="scientific">Paracoccidioides brasiliensis</name>
    <dbReference type="NCBI Taxonomy" id="121759"/>
    <lineage>
        <taxon>Eukaryota</taxon>
        <taxon>Fungi</taxon>
        <taxon>Dikarya</taxon>
        <taxon>Ascomycota</taxon>
        <taxon>Pezizomycotina</taxon>
        <taxon>Eurotiomycetes</taxon>
        <taxon>Eurotiomycetidae</taxon>
        <taxon>Onygenales</taxon>
        <taxon>Ajellomycetaceae</taxon>
        <taxon>Paracoccidioides</taxon>
    </lineage>
</organism>
<gene>
    <name evidence="2" type="ORF">ACO22_03606</name>
</gene>
<sequence>MPAFSPILYESLAKEQINIKAMADTLPQHHSDPPPSYEEAESQYQSDQGAEPFHSDSEPHLPSTLYSTTIGFSEQPPPPNIHDITLDGTLIYPTTPPATALYATSFHLDLGHHEITISRLVPRRSGQNANIRPVQPREKDIYSFRRLPMLNTVEITGRSRSTIPGVLLLKPTQKLLKSGWVLWHVRRNTETMLFRVKPTRSSKRREMLQWQDGDGGIVAVETVARGSCDDVSRHMRQPRLQIDADAPLDEMLMDALVTAWCARIWIGWQFKRGE</sequence>
<dbReference type="VEuPathDB" id="FungiDB:PADG_05137"/>
<dbReference type="VEuPathDB" id="FungiDB:PABG_07173"/>
<proteinExistence type="predicted"/>
<feature type="region of interest" description="Disordered" evidence="1">
    <location>
        <begin position="20"/>
        <end position="65"/>
    </location>
</feature>
<reference evidence="2 3" key="1">
    <citation type="submission" date="2016-06" db="EMBL/GenBank/DDBJ databases">
        <authorList>
            <person name="Kjaerup R.B."/>
            <person name="Dalgaard T.S."/>
            <person name="Juul-Madsen H.R."/>
        </authorList>
    </citation>
    <scope>NUCLEOTIDE SEQUENCE [LARGE SCALE GENOMIC DNA]</scope>
    <source>
        <strain evidence="2 3">Pb300</strain>
    </source>
</reference>